<dbReference type="SUPFAM" id="SSF54593">
    <property type="entry name" value="Glyoxalase/Bleomycin resistance protein/Dihydroxybiphenyl dioxygenase"/>
    <property type="match status" value="1"/>
</dbReference>
<dbReference type="Proteomes" id="UP000006265">
    <property type="component" value="Unassembled WGS sequence"/>
</dbReference>
<dbReference type="EMBL" id="AMRA01000123">
    <property type="protein sequence ID" value="EKF21600.1"/>
    <property type="molecule type" value="Genomic_DNA"/>
</dbReference>
<reference evidence="2 3" key="1">
    <citation type="journal article" date="2012" name="J. Bacteriol.">
        <title>Genome sequence of Mycobacterium hassiacum DSM 44199, a rare source of heat-stable mycobacterial proteins.</title>
        <authorList>
            <person name="Tiago I."/>
            <person name="Maranha A."/>
            <person name="Mendes V."/>
            <person name="Alarico S."/>
            <person name="Moynihan P.J."/>
            <person name="Clarke A.J."/>
            <person name="Macedo-Ribeiro S."/>
            <person name="Pereira P.J."/>
            <person name="Empadinhas N."/>
        </authorList>
    </citation>
    <scope>NUCLEOTIDE SEQUENCE [LARGE SCALE GENOMIC DNA]</scope>
    <source>
        <strain evidence="3">DSM 44199 / CIP 105218 / JCM 12690 / 3849</strain>
    </source>
</reference>
<organism evidence="2 3">
    <name type="scientific">Mycolicibacterium hassiacum (strain DSM 44199 / CIP 105218 / JCM 12690 / 3849)</name>
    <name type="common">Mycobacterium hassiacum</name>
    <dbReference type="NCBI Taxonomy" id="1122247"/>
    <lineage>
        <taxon>Bacteria</taxon>
        <taxon>Bacillati</taxon>
        <taxon>Actinomycetota</taxon>
        <taxon>Actinomycetes</taxon>
        <taxon>Mycobacteriales</taxon>
        <taxon>Mycobacteriaceae</taxon>
        <taxon>Mycolicibacterium</taxon>
    </lineage>
</organism>
<evidence type="ECO:0000313" key="2">
    <source>
        <dbReference type="EMBL" id="EKF21600.1"/>
    </source>
</evidence>
<proteinExistence type="predicted"/>
<dbReference type="Gene3D" id="3.10.180.10">
    <property type="entry name" value="2,3-Dihydroxybiphenyl 1,2-Dioxygenase, domain 1"/>
    <property type="match status" value="1"/>
</dbReference>
<sequence>MTAILNAEDLYHTGVVVADLDAAMARLSAIGGYEWTAPLEFSLPVRIADTDRTVDFRFAYSLQAPHLELVQQIPGTIWTPVPGNAAHHLGYFVDDVAAVSERLAAAGFEREACVVGEGGAAAAFAYHIDAGACASRSWSGHCSATSAPSSSRTDRSS</sequence>
<protein>
    <submittedName>
        <fullName evidence="2">Glyoxalase/Bleomycin resistance /Dioxygenase superfamily protein</fullName>
    </submittedName>
</protein>
<accession>K5BA45</accession>
<name>K5BA45_MYCHD</name>
<dbReference type="STRING" id="1122247.GCA_000379865_00308"/>
<keyword evidence="2" id="KW-0223">Dioxygenase</keyword>
<dbReference type="InterPro" id="IPR029068">
    <property type="entry name" value="Glyas_Bleomycin-R_OHBP_Dase"/>
</dbReference>
<dbReference type="eggNOG" id="COG0346">
    <property type="taxonomic scope" value="Bacteria"/>
</dbReference>
<evidence type="ECO:0000313" key="3">
    <source>
        <dbReference type="Proteomes" id="UP000006265"/>
    </source>
</evidence>
<keyword evidence="3" id="KW-1185">Reference proteome</keyword>
<dbReference type="Pfam" id="PF13669">
    <property type="entry name" value="Glyoxalase_4"/>
    <property type="match status" value="1"/>
</dbReference>
<dbReference type="AlphaFoldDB" id="K5BA45"/>
<gene>
    <name evidence="2" type="ORF">C731_4339</name>
</gene>
<comment type="caution">
    <text evidence="2">The sequence shown here is derived from an EMBL/GenBank/DDBJ whole genome shotgun (WGS) entry which is preliminary data.</text>
</comment>
<dbReference type="GO" id="GO:0051213">
    <property type="term" value="F:dioxygenase activity"/>
    <property type="evidence" value="ECO:0007669"/>
    <property type="project" value="UniProtKB-KW"/>
</dbReference>
<keyword evidence="2" id="KW-0560">Oxidoreductase</keyword>
<dbReference type="PATRIC" id="fig|1122247.3.peg.4159"/>
<evidence type="ECO:0000256" key="1">
    <source>
        <dbReference type="SAM" id="MobiDB-lite"/>
    </source>
</evidence>
<feature type="region of interest" description="Disordered" evidence="1">
    <location>
        <begin position="136"/>
        <end position="157"/>
    </location>
</feature>